<dbReference type="RefSeq" id="WP_179777541.1">
    <property type="nucleotide sequence ID" value="NZ_JACCFK010000002.1"/>
</dbReference>
<evidence type="ECO:0000256" key="5">
    <source>
        <dbReference type="ARBA" id="ARBA00023163"/>
    </source>
</evidence>
<dbReference type="Pfam" id="PF08281">
    <property type="entry name" value="Sigma70_r4_2"/>
    <property type="match status" value="1"/>
</dbReference>
<reference evidence="7 8" key="1">
    <citation type="submission" date="2020-07" db="EMBL/GenBank/DDBJ databases">
        <title>Sequencing the genomes of 1000 actinobacteria strains.</title>
        <authorList>
            <person name="Klenk H.-P."/>
        </authorList>
    </citation>
    <scope>NUCLEOTIDE SEQUENCE [LARGE SCALE GENOMIC DNA]</scope>
    <source>
        <strain evidence="7 8">DSM 104006</strain>
    </source>
</reference>
<keyword evidence="5" id="KW-0804">Transcription</keyword>
<dbReference type="InterPro" id="IPR013324">
    <property type="entry name" value="RNA_pol_sigma_r3/r4-like"/>
</dbReference>
<dbReference type="GO" id="GO:0016987">
    <property type="term" value="F:sigma factor activity"/>
    <property type="evidence" value="ECO:0007669"/>
    <property type="project" value="UniProtKB-KW"/>
</dbReference>
<feature type="domain" description="RNA polymerase sigma factor 70 region 4 type 2" evidence="6">
    <location>
        <begin position="98"/>
        <end position="142"/>
    </location>
</feature>
<evidence type="ECO:0000259" key="6">
    <source>
        <dbReference type="Pfam" id="PF08281"/>
    </source>
</evidence>
<name>A0A853BF10_9PSEU</name>
<dbReference type="CDD" id="cd06171">
    <property type="entry name" value="Sigma70_r4"/>
    <property type="match status" value="1"/>
</dbReference>
<keyword evidence="2" id="KW-0805">Transcription regulation</keyword>
<evidence type="ECO:0000256" key="1">
    <source>
        <dbReference type="ARBA" id="ARBA00010641"/>
    </source>
</evidence>
<sequence length="148" mass="15424">MTAGTTATVFSDAGLVTAAADGDAQAITDLVDALTPVLVRYCRARLGPAGDDIAQEACVAILHALPRLDGSFTALVYDLTAEKVDAAHVPEAPSPVMALPPGEREIVVLRVAVGLSAEETAEALGMPVAAVRVTQHRALDRLRRSLEQ</sequence>
<dbReference type="PANTHER" id="PTHR43133">
    <property type="entry name" value="RNA POLYMERASE ECF-TYPE SIGMA FACTO"/>
    <property type="match status" value="1"/>
</dbReference>
<protein>
    <submittedName>
        <fullName evidence="7">RNA polymerase sigma-70 factor (ECF subfamily)</fullName>
    </submittedName>
</protein>
<evidence type="ECO:0000256" key="4">
    <source>
        <dbReference type="ARBA" id="ARBA00023125"/>
    </source>
</evidence>
<evidence type="ECO:0000313" key="7">
    <source>
        <dbReference type="EMBL" id="NYI93355.1"/>
    </source>
</evidence>
<dbReference type="EMBL" id="JACCFK010000002">
    <property type="protein sequence ID" value="NYI93355.1"/>
    <property type="molecule type" value="Genomic_DNA"/>
</dbReference>
<dbReference type="Gene3D" id="1.10.10.10">
    <property type="entry name" value="Winged helix-like DNA-binding domain superfamily/Winged helix DNA-binding domain"/>
    <property type="match status" value="1"/>
</dbReference>
<dbReference type="GO" id="GO:0003677">
    <property type="term" value="F:DNA binding"/>
    <property type="evidence" value="ECO:0007669"/>
    <property type="project" value="UniProtKB-KW"/>
</dbReference>
<evidence type="ECO:0000313" key="8">
    <source>
        <dbReference type="Proteomes" id="UP000549616"/>
    </source>
</evidence>
<comment type="caution">
    <text evidence="7">The sequence shown here is derived from an EMBL/GenBank/DDBJ whole genome shotgun (WGS) entry which is preliminary data.</text>
</comment>
<dbReference type="InterPro" id="IPR036388">
    <property type="entry name" value="WH-like_DNA-bd_sf"/>
</dbReference>
<keyword evidence="3" id="KW-0731">Sigma factor</keyword>
<organism evidence="7 8">
    <name type="scientific">Amycolatopsis endophytica</name>
    <dbReference type="NCBI Taxonomy" id="860233"/>
    <lineage>
        <taxon>Bacteria</taxon>
        <taxon>Bacillati</taxon>
        <taxon>Actinomycetota</taxon>
        <taxon>Actinomycetes</taxon>
        <taxon>Pseudonocardiales</taxon>
        <taxon>Pseudonocardiaceae</taxon>
        <taxon>Amycolatopsis</taxon>
    </lineage>
</organism>
<dbReference type="Proteomes" id="UP000549616">
    <property type="component" value="Unassembled WGS sequence"/>
</dbReference>
<evidence type="ECO:0000256" key="2">
    <source>
        <dbReference type="ARBA" id="ARBA00023015"/>
    </source>
</evidence>
<dbReference type="PANTHER" id="PTHR43133:SF58">
    <property type="entry name" value="ECF RNA POLYMERASE SIGMA FACTOR SIGD"/>
    <property type="match status" value="1"/>
</dbReference>
<comment type="similarity">
    <text evidence="1">Belongs to the sigma-70 factor family. ECF subfamily.</text>
</comment>
<dbReference type="GO" id="GO:0006352">
    <property type="term" value="P:DNA-templated transcription initiation"/>
    <property type="evidence" value="ECO:0007669"/>
    <property type="project" value="InterPro"/>
</dbReference>
<dbReference type="InterPro" id="IPR013249">
    <property type="entry name" value="RNA_pol_sigma70_r4_t2"/>
</dbReference>
<dbReference type="InterPro" id="IPR039425">
    <property type="entry name" value="RNA_pol_sigma-70-like"/>
</dbReference>
<accession>A0A853BF10</accession>
<evidence type="ECO:0000256" key="3">
    <source>
        <dbReference type="ARBA" id="ARBA00023082"/>
    </source>
</evidence>
<dbReference type="AlphaFoldDB" id="A0A853BF10"/>
<gene>
    <name evidence="7" type="ORF">HNR02_006730</name>
</gene>
<dbReference type="SUPFAM" id="SSF88946">
    <property type="entry name" value="Sigma2 domain of RNA polymerase sigma factors"/>
    <property type="match status" value="1"/>
</dbReference>
<dbReference type="Gene3D" id="1.10.1740.10">
    <property type="match status" value="1"/>
</dbReference>
<keyword evidence="4" id="KW-0238">DNA-binding</keyword>
<dbReference type="InterPro" id="IPR013325">
    <property type="entry name" value="RNA_pol_sigma_r2"/>
</dbReference>
<proteinExistence type="inferred from homology"/>
<keyword evidence="8" id="KW-1185">Reference proteome</keyword>
<dbReference type="SUPFAM" id="SSF88659">
    <property type="entry name" value="Sigma3 and sigma4 domains of RNA polymerase sigma factors"/>
    <property type="match status" value="1"/>
</dbReference>